<dbReference type="SUPFAM" id="SSF52047">
    <property type="entry name" value="RNI-like"/>
    <property type="match status" value="1"/>
</dbReference>
<sequence>MSLSTLPPEILSEIAKLLEDRDRNTWALVDKFSYHVLLAMRYCTITIDAYNAWDFITYAQSCSLEYCRKLNVHCITHCGPTTLTQSLLAASKFADGQITHLSWALERGSLSNEIETSDLFVKQSELRVLKLSPWPDDQPYPTSIISLTQLRELEFSIFTSRTQKLVNGELIRDVLRNNPTLEILRFVRPTEGHNPRGIRGEEWRELLTCSETEGHVQHPIGVREFVLRHCSAQDGYESFPWEVVGFGNLEILSFEQTIDVAADLGYLATITPENWGLERLEIGLWNHCMRHAPEQVSAIERFLMHGNFCGLRHLRVELPGGRRLLSAASISQHERLETLAISATDDDGWLLAFSPAEIHEIVTACQSLHTLKCVLPALSNAEFYENLAKSTSIKQLQVIGLQSPRTKTPAWSWPRDVSHFDPVPRGMMEDVSREIFGLCGRLEVLGLHVSEHYCENWEAEMRYYRYNSPAN</sequence>
<accession>S3DUJ9</accession>
<dbReference type="EMBL" id="KE145365">
    <property type="protein sequence ID" value="EPE30103.1"/>
    <property type="molecule type" value="Genomic_DNA"/>
</dbReference>
<name>S3DUJ9_GLAL2</name>
<gene>
    <name evidence="1" type="ORF">GLAREA_12826</name>
</gene>
<dbReference type="HOGENOM" id="CLU_580095_0_0_1"/>
<protein>
    <submittedName>
        <fullName evidence="1">Uncharacterized protein</fullName>
    </submittedName>
</protein>
<reference evidence="1 2" key="1">
    <citation type="journal article" date="2013" name="BMC Genomics">
        <title>Genomics-driven discovery of the pneumocandin biosynthetic gene cluster in the fungus Glarea lozoyensis.</title>
        <authorList>
            <person name="Chen L."/>
            <person name="Yue Q."/>
            <person name="Zhang X."/>
            <person name="Xiang M."/>
            <person name="Wang C."/>
            <person name="Li S."/>
            <person name="Che Y."/>
            <person name="Ortiz-Lopez F.J."/>
            <person name="Bills G.F."/>
            <person name="Liu X."/>
            <person name="An Z."/>
        </authorList>
    </citation>
    <scope>NUCLEOTIDE SEQUENCE [LARGE SCALE GENOMIC DNA]</scope>
    <source>
        <strain evidence="2">ATCC 20868 / MF5171</strain>
    </source>
</reference>
<dbReference type="KEGG" id="glz:GLAREA_12826"/>
<evidence type="ECO:0000313" key="1">
    <source>
        <dbReference type="EMBL" id="EPE30103.1"/>
    </source>
</evidence>
<keyword evidence="2" id="KW-1185">Reference proteome</keyword>
<dbReference type="Proteomes" id="UP000016922">
    <property type="component" value="Unassembled WGS sequence"/>
</dbReference>
<dbReference type="RefSeq" id="XP_008082780.1">
    <property type="nucleotide sequence ID" value="XM_008084589.1"/>
</dbReference>
<proteinExistence type="predicted"/>
<evidence type="ECO:0000313" key="2">
    <source>
        <dbReference type="Proteomes" id="UP000016922"/>
    </source>
</evidence>
<organism evidence="1 2">
    <name type="scientific">Glarea lozoyensis (strain ATCC 20868 / MF5171)</name>
    <dbReference type="NCBI Taxonomy" id="1116229"/>
    <lineage>
        <taxon>Eukaryota</taxon>
        <taxon>Fungi</taxon>
        <taxon>Dikarya</taxon>
        <taxon>Ascomycota</taxon>
        <taxon>Pezizomycotina</taxon>
        <taxon>Leotiomycetes</taxon>
        <taxon>Helotiales</taxon>
        <taxon>Helotiaceae</taxon>
        <taxon>Glarea</taxon>
    </lineage>
</organism>
<dbReference type="AlphaFoldDB" id="S3DUJ9"/>
<dbReference type="GeneID" id="19471866"/>